<dbReference type="EMBL" id="CAXLJM020000163">
    <property type="protein sequence ID" value="CAL8145114.1"/>
    <property type="molecule type" value="Genomic_DNA"/>
</dbReference>
<protein>
    <submittedName>
        <fullName evidence="1">Uncharacterized protein</fullName>
    </submittedName>
</protein>
<dbReference type="Proteomes" id="UP001642540">
    <property type="component" value="Unassembled WGS sequence"/>
</dbReference>
<evidence type="ECO:0000313" key="1">
    <source>
        <dbReference type="EMBL" id="CAL8145114.1"/>
    </source>
</evidence>
<proteinExistence type="predicted"/>
<comment type="caution">
    <text evidence="1">The sequence shown here is derived from an EMBL/GenBank/DDBJ whole genome shotgun (WGS) entry which is preliminary data.</text>
</comment>
<name>A0ABP1S6T5_9HEXA</name>
<accession>A0ABP1S6T5</accession>
<reference evidence="1 2" key="1">
    <citation type="submission" date="2024-08" db="EMBL/GenBank/DDBJ databases">
        <authorList>
            <person name="Cucini C."/>
            <person name="Frati F."/>
        </authorList>
    </citation>
    <scope>NUCLEOTIDE SEQUENCE [LARGE SCALE GENOMIC DNA]</scope>
</reference>
<sequence>MPKCKNQSTSTIFDFPLPDSRPTYPTSQIPRGVIYCSGSVHKLQCRILTDTGVCASFISYFLIPGAYLPTLTTTVKAANGTNMTFILPPPPPTSPSTPLTPLTDEQLNTLNINSDLLPDEKLKRQSVLREFGSAFAWKIEDFGVSASLRAAS</sequence>
<organism evidence="1 2">
    <name type="scientific">Orchesella dallaii</name>
    <dbReference type="NCBI Taxonomy" id="48710"/>
    <lineage>
        <taxon>Eukaryota</taxon>
        <taxon>Metazoa</taxon>
        <taxon>Ecdysozoa</taxon>
        <taxon>Arthropoda</taxon>
        <taxon>Hexapoda</taxon>
        <taxon>Collembola</taxon>
        <taxon>Entomobryomorpha</taxon>
        <taxon>Entomobryoidea</taxon>
        <taxon>Orchesellidae</taxon>
        <taxon>Orchesellinae</taxon>
        <taxon>Orchesella</taxon>
    </lineage>
</organism>
<keyword evidence="2" id="KW-1185">Reference proteome</keyword>
<gene>
    <name evidence="1" type="ORF">ODALV1_LOCUS30398</name>
</gene>
<evidence type="ECO:0000313" key="2">
    <source>
        <dbReference type="Proteomes" id="UP001642540"/>
    </source>
</evidence>